<protein>
    <submittedName>
        <fullName evidence="3">Uncharacterized protein</fullName>
    </submittedName>
</protein>
<gene>
    <name evidence="3" type="ORF">IAB60_11440</name>
</gene>
<reference evidence="3" key="2">
    <citation type="journal article" date="2021" name="PeerJ">
        <title>Extensive microbial diversity within the chicken gut microbiome revealed by metagenomics and culture.</title>
        <authorList>
            <person name="Gilroy R."/>
            <person name="Ravi A."/>
            <person name="Getino M."/>
            <person name="Pursley I."/>
            <person name="Horton D.L."/>
            <person name="Alikhan N.F."/>
            <person name="Baker D."/>
            <person name="Gharbi K."/>
            <person name="Hall N."/>
            <person name="Watson M."/>
            <person name="Adriaenssens E.M."/>
            <person name="Foster-Nyarko E."/>
            <person name="Jarju S."/>
            <person name="Secka A."/>
            <person name="Antonio M."/>
            <person name="Oren A."/>
            <person name="Chaudhuri R.R."/>
            <person name="La Ragione R."/>
            <person name="Hildebrand F."/>
            <person name="Pallen M.J."/>
        </authorList>
    </citation>
    <scope>NUCLEOTIDE SEQUENCE</scope>
    <source>
        <strain evidence="3">CHK123-3438</strain>
    </source>
</reference>
<comment type="caution">
    <text evidence="3">The sequence shown here is derived from an EMBL/GenBank/DDBJ whole genome shotgun (WGS) entry which is preliminary data.</text>
</comment>
<keyword evidence="2" id="KW-0472">Membrane</keyword>
<evidence type="ECO:0000313" key="4">
    <source>
        <dbReference type="Proteomes" id="UP000886860"/>
    </source>
</evidence>
<keyword evidence="2" id="KW-1133">Transmembrane helix</keyword>
<feature type="region of interest" description="Disordered" evidence="1">
    <location>
        <begin position="214"/>
        <end position="265"/>
    </location>
</feature>
<dbReference type="AlphaFoldDB" id="A0A9D1KH11"/>
<feature type="transmembrane region" description="Helical" evidence="2">
    <location>
        <begin position="25"/>
        <end position="49"/>
    </location>
</feature>
<proteinExistence type="predicted"/>
<name>A0A9D1KH11_9FIRM</name>
<evidence type="ECO:0000313" key="3">
    <source>
        <dbReference type="EMBL" id="HIT42686.1"/>
    </source>
</evidence>
<organism evidence="3 4">
    <name type="scientific">Candidatus Caccovicinus merdipullorum</name>
    <dbReference type="NCBI Taxonomy" id="2840724"/>
    <lineage>
        <taxon>Bacteria</taxon>
        <taxon>Bacillati</taxon>
        <taxon>Bacillota</taxon>
        <taxon>Clostridia</taxon>
        <taxon>Eubacteriales</taxon>
        <taxon>Candidatus Caccovicinus</taxon>
    </lineage>
</organism>
<feature type="compositionally biased region" description="Acidic residues" evidence="1">
    <location>
        <begin position="223"/>
        <end position="251"/>
    </location>
</feature>
<dbReference type="EMBL" id="DVKS01000190">
    <property type="protein sequence ID" value="HIT42686.1"/>
    <property type="molecule type" value="Genomic_DNA"/>
</dbReference>
<evidence type="ECO:0000256" key="1">
    <source>
        <dbReference type="SAM" id="MobiDB-lite"/>
    </source>
</evidence>
<reference evidence="3" key="1">
    <citation type="submission" date="2020-10" db="EMBL/GenBank/DDBJ databases">
        <authorList>
            <person name="Gilroy R."/>
        </authorList>
    </citation>
    <scope>NUCLEOTIDE SEQUENCE</scope>
    <source>
        <strain evidence="3">CHK123-3438</strain>
    </source>
</reference>
<sequence>MDRPSQSRSRAARSRSKTPKKRPEWVTVLCFYVLPFILVNGILFILVAARPHITIYAEGTSDYKTTTVSVTVRSLLPITEFTSSQEGAALELTQTGRGEYETEITQNGVIEIYVKSLNGMTARQYEHINILDDTAPLVGETYSIENNILTLTLEDSQSGLDFSSVYASADDGTIIQPASSDTQTGTFTFEMAAQTLYIHASDLVGNTMQATFSTHTETADPNSETDADSESSSDAPDEAENSSDAQDESENSQDAASIYIDTDTP</sequence>
<keyword evidence="2" id="KW-0812">Transmembrane</keyword>
<accession>A0A9D1KH11</accession>
<dbReference type="Proteomes" id="UP000886860">
    <property type="component" value="Unassembled WGS sequence"/>
</dbReference>
<evidence type="ECO:0000256" key="2">
    <source>
        <dbReference type="SAM" id="Phobius"/>
    </source>
</evidence>